<feature type="transmembrane region" description="Helical" evidence="1">
    <location>
        <begin position="53"/>
        <end position="73"/>
    </location>
</feature>
<dbReference type="AlphaFoldDB" id="A0A1P8VQE3"/>
<organism evidence="2">
    <name type="scientific">Stigmatella aurantiaca</name>
    <dbReference type="NCBI Taxonomy" id="41"/>
    <lineage>
        <taxon>Bacteria</taxon>
        <taxon>Pseudomonadati</taxon>
        <taxon>Myxococcota</taxon>
        <taxon>Myxococcia</taxon>
        <taxon>Myxococcales</taxon>
        <taxon>Cystobacterineae</taxon>
        <taxon>Archangiaceae</taxon>
        <taxon>Stigmatella</taxon>
    </lineage>
</organism>
<keyword evidence="1" id="KW-0472">Membrane</keyword>
<name>A0A1P8VQE3_STIAU</name>
<reference evidence="2" key="1">
    <citation type="journal article" date="2017" name="ACS Chem. Biol.">
        <title>Genomics-Guided Exploitation of Lipopeptide Diversity in Myxobacteria.</title>
        <authorList>
            <person name="Burgard C."/>
            <person name="Zaburannyi N."/>
            <person name="Nadmid S."/>
            <person name="Maier J."/>
            <person name="Jenke-Kodama H."/>
            <person name="Luxenburger E."/>
            <person name="Bernauer H.S."/>
            <person name="Wenzel S.C."/>
        </authorList>
    </citation>
    <scope>NUCLEOTIDE SEQUENCE</scope>
    <source>
        <strain evidence="2">Sg a32</strain>
    </source>
</reference>
<feature type="transmembrane region" description="Helical" evidence="1">
    <location>
        <begin position="12"/>
        <end position="32"/>
    </location>
</feature>
<gene>
    <name evidence="2" type="primary">mchD</name>
</gene>
<feature type="transmembrane region" description="Helical" evidence="1">
    <location>
        <begin position="133"/>
        <end position="153"/>
    </location>
</feature>
<proteinExistence type="predicted"/>
<sequence length="202" mass="22455">MSILVLLRLVHLVAVVVFLGDIAVTAVWRLLADRTREPRVIVYALRLVLFTDKYLLTPSVLVLVITGFLSAYLRDIPLWSNPFYAVAQILFMASGVLWNLVLRPVQSRQLAIAETLGASEEHFADYLLLTKKWLRWGVLTMVCAFGSMVLMVLGSERGRGLVQPRDAQALIAPSQGIQERAYLQGQPRSSPVPGDDVVALLE</sequence>
<evidence type="ECO:0000256" key="1">
    <source>
        <dbReference type="SAM" id="Phobius"/>
    </source>
</evidence>
<feature type="transmembrane region" description="Helical" evidence="1">
    <location>
        <begin position="85"/>
        <end position="102"/>
    </location>
</feature>
<keyword evidence="1" id="KW-0812">Transmembrane</keyword>
<dbReference type="InterPro" id="IPR018729">
    <property type="entry name" value="DUF2269_transmembrane"/>
</dbReference>
<accession>A0A1P8VQE3</accession>
<dbReference type="Pfam" id="PF10027">
    <property type="entry name" value="DUF2269"/>
    <property type="match status" value="1"/>
</dbReference>
<evidence type="ECO:0000313" key="2">
    <source>
        <dbReference type="EMBL" id="APZ78847.1"/>
    </source>
</evidence>
<protein>
    <submittedName>
        <fullName evidence="2">Membrane protein</fullName>
    </submittedName>
</protein>
<keyword evidence="1" id="KW-1133">Transmembrane helix</keyword>
<dbReference type="EMBL" id="KX622601">
    <property type="protein sequence ID" value="APZ78847.1"/>
    <property type="molecule type" value="Genomic_DNA"/>
</dbReference>